<comment type="similarity">
    <text evidence="1">Belongs to the DNA mismatch repair MutS family.</text>
</comment>
<dbReference type="PANTHER" id="PTHR11361:SF34">
    <property type="entry name" value="DNA MISMATCH REPAIR PROTEIN MSH1, MITOCHONDRIAL"/>
    <property type="match status" value="1"/>
</dbReference>
<name>A0A5D0MIU1_FLESI</name>
<dbReference type="AlphaFoldDB" id="A0A5D0MIU1"/>
<keyword evidence="5" id="KW-0067">ATP-binding</keyword>
<dbReference type="EMBL" id="VSIV01000124">
    <property type="protein sequence ID" value="TYB33597.1"/>
    <property type="molecule type" value="Genomic_DNA"/>
</dbReference>
<organism evidence="10 11">
    <name type="scientific">Flexistipes sinusarabici</name>
    <dbReference type="NCBI Taxonomy" id="2352"/>
    <lineage>
        <taxon>Bacteria</taxon>
        <taxon>Pseudomonadati</taxon>
        <taxon>Deferribacterota</taxon>
        <taxon>Deferribacteres</taxon>
        <taxon>Deferribacterales</taxon>
        <taxon>Flexistipitaceae</taxon>
        <taxon>Flexistipes</taxon>
    </lineage>
</organism>
<comment type="caution">
    <text evidence="10">The sequence shown here is derived from an EMBL/GenBank/DDBJ whole genome shotgun (WGS) entry which is preliminary data.</text>
</comment>
<dbReference type="GO" id="GO:0030983">
    <property type="term" value="F:mismatched DNA binding"/>
    <property type="evidence" value="ECO:0007669"/>
    <property type="project" value="InterPro"/>
</dbReference>
<dbReference type="Gene3D" id="3.40.1170.10">
    <property type="entry name" value="DNA repair protein MutS, domain I"/>
    <property type="match status" value="1"/>
</dbReference>
<dbReference type="Pfam" id="PF01624">
    <property type="entry name" value="MutS_I"/>
    <property type="match status" value="1"/>
</dbReference>
<gene>
    <name evidence="10" type="ORF">FXF49_05265</name>
</gene>
<feature type="domain" description="DNA mismatch repair protein MutS-like N-terminal" evidence="9">
    <location>
        <begin position="8"/>
        <end position="119"/>
    </location>
</feature>
<evidence type="ECO:0000313" key="10">
    <source>
        <dbReference type="EMBL" id="TYB33597.1"/>
    </source>
</evidence>
<dbReference type="SUPFAM" id="SSF53150">
    <property type="entry name" value="DNA repair protein MutS, domain II"/>
    <property type="match status" value="1"/>
</dbReference>
<evidence type="ECO:0000256" key="3">
    <source>
        <dbReference type="ARBA" id="ARBA00022741"/>
    </source>
</evidence>
<keyword evidence="4" id="KW-0227">DNA damage</keyword>
<reference evidence="10 11" key="1">
    <citation type="submission" date="2019-08" db="EMBL/GenBank/DDBJ databases">
        <title>Genomic characterization of a novel candidate phylum (ARYD3) from a high temperature, high salinity tertiary oil reservoir in north central Oklahoma, USA.</title>
        <authorList>
            <person name="Youssef N.H."/>
            <person name="Yadav A."/>
            <person name="Elshahed M.S."/>
        </authorList>
    </citation>
    <scope>NUCLEOTIDE SEQUENCE [LARGE SCALE GENOMIC DNA]</scope>
    <source>
        <strain evidence="10">ARYD1</strain>
    </source>
</reference>
<evidence type="ECO:0000256" key="4">
    <source>
        <dbReference type="ARBA" id="ARBA00022763"/>
    </source>
</evidence>
<evidence type="ECO:0000256" key="1">
    <source>
        <dbReference type="ARBA" id="ARBA00006271"/>
    </source>
</evidence>
<dbReference type="SUPFAM" id="SSF55271">
    <property type="entry name" value="DNA repair protein MutS, domain I"/>
    <property type="match status" value="1"/>
</dbReference>
<evidence type="ECO:0000313" key="11">
    <source>
        <dbReference type="Proteomes" id="UP000323337"/>
    </source>
</evidence>
<comment type="function">
    <text evidence="8">This protein is involved in the repair of mismatches in DNA. It is possible that it carries out the mismatch recognition step. This protein has a weak ATPase activity.</text>
</comment>
<accession>A0A5D0MIU1</accession>
<dbReference type="PANTHER" id="PTHR11361">
    <property type="entry name" value="DNA MISMATCH REPAIR PROTEIN MUTS FAMILY MEMBER"/>
    <property type="match status" value="1"/>
</dbReference>
<dbReference type="InterPro" id="IPR007695">
    <property type="entry name" value="DNA_mismatch_repair_MutS-lik_N"/>
</dbReference>
<evidence type="ECO:0000256" key="5">
    <source>
        <dbReference type="ARBA" id="ARBA00022840"/>
    </source>
</evidence>
<dbReference type="InterPro" id="IPR036678">
    <property type="entry name" value="MutS_con_dom_sf"/>
</dbReference>
<keyword evidence="7" id="KW-0234">DNA repair</keyword>
<keyword evidence="3" id="KW-0547">Nucleotide-binding</keyword>
<dbReference type="Proteomes" id="UP000323337">
    <property type="component" value="Unassembled WGS sequence"/>
</dbReference>
<evidence type="ECO:0000256" key="6">
    <source>
        <dbReference type="ARBA" id="ARBA00023125"/>
    </source>
</evidence>
<dbReference type="GO" id="GO:0005524">
    <property type="term" value="F:ATP binding"/>
    <property type="evidence" value="ECO:0007669"/>
    <property type="project" value="UniProtKB-KW"/>
</dbReference>
<dbReference type="InterPro" id="IPR045076">
    <property type="entry name" value="MutS"/>
</dbReference>
<protein>
    <recommendedName>
        <fullName evidence="2">DNA mismatch repair protein MutS</fullName>
    </recommendedName>
</protein>
<keyword evidence="6" id="KW-0238">DNA-binding</keyword>
<dbReference type="GO" id="GO:0006298">
    <property type="term" value="P:mismatch repair"/>
    <property type="evidence" value="ECO:0007669"/>
    <property type="project" value="InterPro"/>
</dbReference>
<proteinExistence type="inferred from homology"/>
<evidence type="ECO:0000256" key="7">
    <source>
        <dbReference type="ARBA" id="ARBA00023204"/>
    </source>
</evidence>
<dbReference type="GO" id="GO:0140664">
    <property type="term" value="F:ATP-dependent DNA damage sensor activity"/>
    <property type="evidence" value="ECO:0007669"/>
    <property type="project" value="InterPro"/>
</dbReference>
<evidence type="ECO:0000256" key="8">
    <source>
        <dbReference type="ARBA" id="ARBA00024647"/>
    </source>
</evidence>
<feature type="non-terminal residue" evidence="10">
    <location>
        <position position="162"/>
    </location>
</feature>
<evidence type="ECO:0000259" key="9">
    <source>
        <dbReference type="Pfam" id="PF01624"/>
    </source>
</evidence>
<sequence length="162" mass="18404">MKKTGTLTPMMAQYYEIKEKYPDHLLFFRMGDFYEMFGKDANVASRILSIALTSRNKKEENPEPMCGIPYHAYKSYLNKLLEAGKKVAICEQLEDPSTAKGIVKRGVTRVISPGTVIDEDSLESHDFNILMAVFKSGEQYHICAVDTSTGDTFLQQQKYLED</sequence>
<dbReference type="InterPro" id="IPR016151">
    <property type="entry name" value="DNA_mismatch_repair_MutS_N"/>
</dbReference>
<evidence type="ECO:0000256" key="2">
    <source>
        <dbReference type="ARBA" id="ARBA00021982"/>
    </source>
</evidence>
<dbReference type="FunFam" id="3.40.1170.10:FF:000001">
    <property type="entry name" value="DNA mismatch repair protein MutS"/>
    <property type="match status" value="1"/>
</dbReference>